<feature type="transmembrane region" description="Helical" evidence="2">
    <location>
        <begin position="51"/>
        <end position="69"/>
    </location>
</feature>
<evidence type="ECO:0000313" key="5">
    <source>
        <dbReference type="Proteomes" id="UP000223606"/>
    </source>
</evidence>
<dbReference type="Proteomes" id="UP000223606">
    <property type="component" value="Chromosome 1"/>
</dbReference>
<feature type="compositionally biased region" description="Basic and acidic residues" evidence="1">
    <location>
        <begin position="1"/>
        <end position="26"/>
    </location>
</feature>
<dbReference type="InterPro" id="IPR025263">
    <property type="entry name" value="YhdP_central"/>
</dbReference>
<proteinExistence type="predicted"/>
<keyword evidence="2" id="KW-0472">Membrane</keyword>
<dbReference type="EMBL" id="LT960614">
    <property type="protein sequence ID" value="SON56504.1"/>
    <property type="molecule type" value="Genomic_DNA"/>
</dbReference>
<keyword evidence="2" id="KW-1133">Transmembrane helix</keyword>
<feature type="domain" description="YhdP central" evidence="3">
    <location>
        <begin position="404"/>
        <end position="815"/>
    </location>
</feature>
<dbReference type="AlphaFoldDB" id="A0A2C9D847"/>
<gene>
    <name evidence="4" type="ORF">HDIA_2963</name>
</gene>
<keyword evidence="5" id="KW-1185">Reference proteome</keyword>
<feature type="region of interest" description="Disordered" evidence="1">
    <location>
        <begin position="1"/>
        <end position="40"/>
    </location>
</feature>
<dbReference type="Pfam" id="PF13116">
    <property type="entry name" value="YhdP"/>
    <property type="match status" value="1"/>
</dbReference>
<dbReference type="KEGG" id="hdi:HDIA_2963"/>
<accession>A0A2C9D847</accession>
<protein>
    <recommendedName>
        <fullName evidence="3">YhdP central domain-containing protein</fullName>
    </recommendedName>
</protein>
<evidence type="ECO:0000313" key="4">
    <source>
        <dbReference type="EMBL" id="SON56504.1"/>
    </source>
</evidence>
<evidence type="ECO:0000259" key="3">
    <source>
        <dbReference type="Pfam" id="PF13116"/>
    </source>
</evidence>
<name>A0A2C9D847_9HYPH</name>
<evidence type="ECO:0000256" key="1">
    <source>
        <dbReference type="SAM" id="MobiDB-lite"/>
    </source>
</evidence>
<sequence length="1103" mass="116655">MDRKNVRLRGRDAARDEHILTSEPKPDAGQGELPPVDGPVRPASRRGWKRLFVGLALLGLIIWSGRALLTGPVQSEWIAGKVAAYAQARSDGSEIGIGNLGLSLDVSLRPVLHLRDVRVKLASGDVISANTVEATTDWSTLLGRSRKLTSIFADHVLVEMVPGAGVEIPDPMLMLGYLEGELVHAGLGSAEVSSLTVMAATNRDRRVTLLDRVAVTLASPSQERGEPVELRVAGRGDSGPWSANMTINAEPGGQSSKVAVVARSVDVADLARRLGDALPFASGQFDADVSAEIDRRGRVLSADGQLSLSQIALGDRDSIGETLLHHADLTFAWDPAGHAIMITPSSTAFAGGSATLAGRIEMPQSPDTVFRYNLAMKGVARVEGSNRRPADFVLDGTYDPAEGTIVVNRLAAQSEQLSFTSALRVAMHETQPVVAFSGAAKTVSVDELKAIWPEFIITNAHNWVRDHLKSGTVTDASIDLGMMLASDEGGDALPPGAATVAFDFEDVTFDIYDGGPIVTQASGHGVLQDDTFTVTLKKGVAKLPDGQTLDMPAGTFHVPVVTMRDPDGSVELDLEGTASAMLALWQSLPLSKGNDLGVAPADLMGTGSAHVSLAMPLIKDLPVNRIKYTAQLELRALGARTPFLGHQVSNGEIDILIADNRAKVTGHASVDGVDTSIEADRPLDGGEEGQSAFKMVLDEAARKKLGLDMSGLLSGNIGVTVKPGKTEDGKDFQDLTVDLKSASLSLPTIGWSKPKGDPATASFRLFQTADSTQVEKIVFDAGVARAEGSLRLDDGRLVLAKFPLVRLSRGDKMQVSFGAAANGGHDLFITGAQFDARGFLKAQTQQSPVGVNGAFGPINLQVRVDNVLGNYDEALDGVNLDATILAAGLADLSLTAQTSGGGATSATMDAGGDQRRLMVEASETGRLLRFLGFYTRVYGGRTTFQASIDKAGRVTGRVDGQRWKIVGEPALARLASEAPDPNNPQDAREVQIRRLLLDLSFADGRVSISDGMVRAANAGLSLQGDVDFRRNVLRITGSYFPAGTFDNFLSRIPILGQTLFASGRAGLVGVTYHLSGPISEPQLSINPLSVVAPGILRKLFELG</sequence>
<organism evidence="4 5">
    <name type="scientific">Hartmannibacter diazotrophicus</name>
    <dbReference type="NCBI Taxonomy" id="1482074"/>
    <lineage>
        <taxon>Bacteria</taxon>
        <taxon>Pseudomonadati</taxon>
        <taxon>Pseudomonadota</taxon>
        <taxon>Alphaproteobacteria</taxon>
        <taxon>Hyphomicrobiales</taxon>
        <taxon>Pleomorphomonadaceae</taxon>
        <taxon>Hartmannibacter</taxon>
    </lineage>
</organism>
<reference evidence="5" key="1">
    <citation type="submission" date="2017-09" db="EMBL/GenBank/DDBJ databases">
        <title>Genome sequence of Nannocystis excedens DSM 71.</title>
        <authorList>
            <person name="Blom J."/>
        </authorList>
    </citation>
    <scope>NUCLEOTIDE SEQUENCE [LARGE SCALE GENOMIC DNA]</scope>
    <source>
        <strain evidence="5">type strain: E19</strain>
    </source>
</reference>
<dbReference type="OrthoDB" id="7161641at2"/>
<evidence type="ECO:0000256" key="2">
    <source>
        <dbReference type="SAM" id="Phobius"/>
    </source>
</evidence>
<keyword evidence="2" id="KW-0812">Transmembrane</keyword>